<feature type="compositionally biased region" description="Basic residues" evidence="1">
    <location>
        <begin position="58"/>
        <end position="74"/>
    </location>
</feature>
<name>A0AAD4PWI9_9EURO</name>
<sequence>MLSSNNIASSAPWRDSHSGKSSPDLLRFSSSYSSQNALDTPISEPATPEGHFFALPKLRTHSSTRANIKPHIRGRSRDERSSTSIDLSRSSLELEGLGIYTNLERDVRFSQNRSSATNHHRSISEIASSANGSRYSYVHPRRQLPTPVTPSLCESARDSIDEGYFSTTNGNILASESAAISVVDEDSQSIRGLETAKTFTETFHNTTRPIIQRAKTEVNSGKSSWKRLSKRQVSSDATASHAAAVHAARIAFEEKEASKGQKAEVLRNKTQERDNRRSLQSMIHQSPKQLEDILSPSQRRNNVDTVDGAELEAEAEGYEPVRRLSQSPLNNNNNWVRFMTWSRTRYYKAKRKVSLSTFTVN</sequence>
<feature type="compositionally biased region" description="Basic and acidic residues" evidence="1">
    <location>
        <begin position="256"/>
        <end position="277"/>
    </location>
</feature>
<feature type="region of interest" description="Disordered" evidence="1">
    <location>
        <begin position="256"/>
        <end position="286"/>
    </location>
</feature>
<dbReference type="EMBL" id="JAJTJA010000011">
    <property type="protein sequence ID" value="KAH8692443.1"/>
    <property type="molecule type" value="Genomic_DNA"/>
</dbReference>
<organism evidence="2 3">
    <name type="scientific">Talaromyces proteolyticus</name>
    <dbReference type="NCBI Taxonomy" id="1131652"/>
    <lineage>
        <taxon>Eukaryota</taxon>
        <taxon>Fungi</taxon>
        <taxon>Dikarya</taxon>
        <taxon>Ascomycota</taxon>
        <taxon>Pezizomycotina</taxon>
        <taxon>Eurotiomycetes</taxon>
        <taxon>Eurotiomycetidae</taxon>
        <taxon>Eurotiales</taxon>
        <taxon>Trichocomaceae</taxon>
        <taxon>Talaromyces</taxon>
        <taxon>Talaromyces sect. Bacilispori</taxon>
    </lineage>
</organism>
<protein>
    <submittedName>
        <fullName evidence="2">Uncharacterized protein</fullName>
    </submittedName>
</protein>
<dbReference type="GeneID" id="70242262"/>
<dbReference type="RefSeq" id="XP_046068440.1">
    <property type="nucleotide sequence ID" value="XM_046211975.1"/>
</dbReference>
<feature type="compositionally biased region" description="Polar residues" evidence="1">
    <location>
        <begin position="28"/>
        <end position="38"/>
    </location>
</feature>
<evidence type="ECO:0000313" key="2">
    <source>
        <dbReference type="EMBL" id="KAH8692443.1"/>
    </source>
</evidence>
<comment type="caution">
    <text evidence="2">The sequence shown here is derived from an EMBL/GenBank/DDBJ whole genome shotgun (WGS) entry which is preliminary data.</text>
</comment>
<keyword evidence="3" id="KW-1185">Reference proteome</keyword>
<proteinExistence type="predicted"/>
<gene>
    <name evidence="2" type="ORF">BGW36DRAFT_304483</name>
</gene>
<evidence type="ECO:0000256" key="1">
    <source>
        <dbReference type="SAM" id="MobiDB-lite"/>
    </source>
</evidence>
<accession>A0AAD4PWI9</accession>
<dbReference type="Proteomes" id="UP001201262">
    <property type="component" value="Unassembled WGS sequence"/>
</dbReference>
<reference evidence="2" key="1">
    <citation type="submission" date="2021-12" db="EMBL/GenBank/DDBJ databases">
        <title>Convergent genome expansion in fungi linked to evolution of root-endophyte symbiosis.</title>
        <authorList>
            <consortium name="DOE Joint Genome Institute"/>
            <person name="Ke Y.-H."/>
            <person name="Bonito G."/>
            <person name="Liao H.-L."/>
            <person name="Looney B."/>
            <person name="Rojas-Flechas A."/>
            <person name="Nash J."/>
            <person name="Hameed K."/>
            <person name="Schadt C."/>
            <person name="Martin F."/>
            <person name="Crous P.W."/>
            <person name="Miettinen O."/>
            <person name="Magnuson J.K."/>
            <person name="Labbe J."/>
            <person name="Jacobson D."/>
            <person name="Doktycz M.J."/>
            <person name="Veneault-Fourrey C."/>
            <person name="Kuo A."/>
            <person name="Mondo S."/>
            <person name="Calhoun S."/>
            <person name="Riley R."/>
            <person name="Ohm R."/>
            <person name="LaButti K."/>
            <person name="Andreopoulos B."/>
            <person name="Pangilinan J."/>
            <person name="Nolan M."/>
            <person name="Tritt A."/>
            <person name="Clum A."/>
            <person name="Lipzen A."/>
            <person name="Daum C."/>
            <person name="Barry K."/>
            <person name="Grigoriev I.V."/>
            <person name="Vilgalys R."/>
        </authorList>
    </citation>
    <scope>NUCLEOTIDE SEQUENCE</scope>
    <source>
        <strain evidence="2">PMI_201</strain>
    </source>
</reference>
<evidence type="ECO:0000313" key="3">
    <source>
        <dbReference type="Proteomes" id="UP001201262"/>
    </source>
</evidence>
<feature type="region of interest" description="Disordered" evidence="1">
    <location>
        <begin position="1"/>
        <end position="84"/>
    </location>
</feature>
<dbReference type="AlphaFoldDB" id="A0AAD4PWI9"/>